<dbReference type="STRING" id="6945.B7Q5V4"/>
<dbReference type="GO" id="GO:0009898">
    <property type="term" value="C:cytoplasmic side of plasma membrane"/>
    <property type="evidence" value="ECO:0000318"/>
    <property type="project" value="GO_Central"/>
</dbReference>
<dbReference type="GO" id="GO:0006869">
    <property type="term" value="P:lipid transport"/>
    <property type="evidence" value="ECO:0000318"/>
    <property type="project" value="GO_Central"/>
</dbReference>
<dbReference type="InterPro" id="IPR028996">
    <property type="entry name" value="GM2-AP"/>
</dbReference>
<dbReference type="PANTHER" id="PTHR17357:SF0">
    <property type="entry name" value="GANGLIOSIDE GM2 ACTIVATOR"/>
    <property type="match status" value="1"/>
</dbReference>
<keyword evidence="1" id="KW-0732">Signal</keyword>
<gene>
    <name evidence="2" type="ORF">IscW_ISCW021781</name>
</gene>
<reference evidence="2 4" key="1">
    <citation type="submission" date="2008-03" db="EMBL/GenBank/DDBJ databases">
        <title>Annotation of Ixodes scapularis.</title>
        <authorList>
            <consortium name="Ixodes scapularis Genome Project Consortium"/>
            <person name="Caler E."/>
            <person name="Hannick L.I."/>
            <person name="Bidwell S."/>
            <person name="Joardar V."/>
            <person name="Thiagarajan M."/>
            <person name="Amedeo P."/>
            <person name="Galinsky K.J."/>
            <person name="Schobel S."/>
            <person name="Inman J."/>
            <person name="Hostetler J."/>
            <person name="Miller J."/>
            <person name="Hammond M."/>
            <person name="Megy K."/>
            <person name="Lawson D."/>
            <person name="Kodira C."/>
            <person name="Sutton G."/>
            <person name="Meyer J."/>
            <person name="Hill C.A."/>
            <person name="Birren B."/>
            <person name="Nene V."/>
            <person name="Collins F."/>
            <person name="Alarcon-Chaidez F."/>
            <person name="Wikel S."/>
            <person name="Strausberg R."/>
        </authorList>
    </citation>
    <scope>NUCLEOTIDE SEQUENCE [LARGE SCALE GENOMIC DNA]</scope>
    <source>
        <strain evidence="4">Wikel</strain>
        <strain evidence="2">Wikel colony</strain>
    </source>
</reference>
<dbReference type="SMR" id="B7Q5V4"/>
<organism>
    <name type="scientific">Ixodes scapularis</name>
    <name type="common">Black-legged tick</name>
    <name type="synonym">Deer tick</name>
    <dbReference type="NCBI Taxonomy" id="6945"/>
    <lineage>
        <taxon>Eukaryota</taxon>
        <taxon>Metazoa</taxon>
        <taxon>Ecdysozoa</taxon>
        <taxon>Arthropoda</taxon>
        <taxon>Chelicerata</taxon>
        <taxon>Arachnida</taxon>
        <taxon>Acari</taxon>
        <taxon>Parasitiformes</taxon>
        <taxon>Ixodida</taxon>
        <taxon>Ixodoidea</taxon>
        <taxon>Ixodidae</taxon>
        <taxon>Ixodinae</taxon>
        <taxon>Ixodes</taxon>
    </lineage>
</organism>
<keyword evidence="4" id="KW-1185">Reference proteome</keyword>
<dbReference type="GO" id="GO:0008047">
    <property type="term" value="F:enzyme activator activity"/>
    <property type="evidence" value="ECO:0007669"/>
    <property type="project" value="InterPro"/>
</dbReference>
<dbReference type="Gene3D" id="2.70.220.10">
    <property type="entry name" value="Ganglioside GM2 activator"/>
    <property type="match status" value="1"/>
</dbReference>
<dbReference type="GO" id="GO:0006689">
    <property type="term" value="P:ganglioside catabolic process"/>
    <property type="evidence" value="ECO:0000318"/>
    <property type="project" value="GO_Central"/>
</dbReference>
<dbReference type="EMBL" id="ABJB011016494">
    <property type="status" value="NOT_ANNOTATED_CDS"/>
    <property type="molecule type" value="Genomic_DNA"/>
</dbReference>
<evidence type="ECO:0000313" key="4">
    <source>
        <dbReference type="Proteomes" id="UP000001555"/>
    </source>
</evidence>
<dbReference type="EMBL" id="DS863427">
    <property type="protein sequence ID" value="EEC14226.1"/>
    <property type="molecule type" value="Genomic_DNA"/>
</dbReference>
<dbReference type="InterPro" id="IPR036846">
    <property type="entry name" value="GM2-AP_sf"/>
</dbReference>
<evidence type="ECO:0000313" key="3">
    <source>
        <dbReference type="EnsemblMetazoa" id="ISCW021781-PA"/>
    </source>
</evidence>
<dbReference type="VEuPathDB" id="VectorBase:ISCP_032952"/>
<dbReference type="HOGENOM" id="CLU_1604547_0_0_1"/>
<accession>B7Q5V4</accession>
<dbReference type="VEuPathDB" id="VectorBase:ISCW021781"/>
<dbReference type="GO" id="GO:0005319">
    <property type="term" value="F:lipid transporter activity"/>
    <property type="evidence" value="ECO:0000318"/>
    <property type="project" value="GO_Central"/>
</dbReference>
<proteinExistence type="predicted"/>
<name>B7Q5V4_IXOSC</name>
<sequence>THVGIIDHVTVTDAAVGKTMVISYGGQLTQALNDSPSLKFTMTKNTGGGQVPCINDLGSCQYDLCGGTSDTEKKIGAPWNNTCPIPAGSYDTSVSVNIPYLAMFFIGNGDLHVKMEIINGGTAVECVETNVQVKI</sequence>
<dbReference type="EnsemblMetazoa" id="ISCW021781-RA">
    <property type="protein sequence ID" value="ISCW021781-PA"/>
    <property type="gene ID" value="ISCW021781"/>
</dbReference>
<reference evidence="3" key="2">
    <citation type="submission" date="2020-05" db="UniProtKB">
        <authorList>
            <consortium name="EnsemblMetazoa"/>
        </authorList>
    </citation>
    <scope>IDENTIFICATION</scope>
    <source>
        <strain evidence="3">wikel</strain>
    </source>
</reference>
<dbReference type="Proteomes" id="UP000001555">
    <property type="component" value="Unassembled WGS sequence"/>
</dbReference>
<evidence type="ECO:0000313" key="2">
    <source>
        <dbReference type="EMBL" id="EEC14226.1"/>
    </source>
</evidence>
<protein>
    <submittedName>
        <fullName evidence="2 3">Immunoglobulin-binding protein, putative</fullName>
    </submittedName>
</protein>
<dbReference type="PANTHER" id="PTHR17357">
    <property type="entry name" value="GM2 GANGLIOSIDE ACTIVATOR PROTEIN"/>
    <property type="match status" value="1"/>
</dbReference>
<dbReference type="VEuPathDB" id="VectorBase:ISCI021779"/>
<dbReference type="AlphaFoldDB" id="B7Q5V4"/>
<dbReference type="OrthoDB" id="6409159at2759"/>
<dbReference type="PaxDb" id="6945-B7Q5V4"/>
<evidence type="ECO:0000256" key="1">
    <source>
        <dbReference type="ARBA" id="ARBA00022729"/>
    </source>
</evidence>
<dbReference type="SUPFAM" id="SSF63707">
    <property type="entry name" value="Ganglioside M2 (gm2) activator"/>
    <property type="match status" value="1"/>
</dbReference>
<feature type="non-terminal residue" evidence="2">
    <location>
        <position position="1"/>
    </location>
</feature>